<feature type="domain" description="HTH rpiR-type" evidence="1">
    <location>
        <begin position="6"/>
        <end position="82"/>
    </location>
</feature>
<dbReference type="GO" id="GO:0003700">
    <property type="term" value="F:DNA-binding transcription factor activity"/>
    <property type="evidence" value="ECO:0007669"/>
    <property type="project" value="InterPro"/>
</dbReference>
<dbReference type="InterPro" id="IPR000281">
    <property type="entry name" value="HTH_RpiR"/>
</dbReference>
<evidence type="ECO:0000313" key="7">
    <source>
        <dbReference type="Proteomes" id="UP000285710"/>
    </source>
</evidence>
<accession>A0A443J699</accession>
<evidence type="ECO:0000259" key="1">
    <source>
        <dbReference type="PROSITE" id="PS51071"/>
    </source>
</evidence>
<dbReference type="InterPro" id="IPR046348">
    <property type="entry name" value="SIS_dom_sf"/>
</dbReference>
<evidence type="ECO:0000313" key="2">
    <source>
        <dbReference type="EMBL" id="RWR10959.1"/>
    </source>
</evidence>
<dbReference type="RefSeq" id="WP_128210593.1">
    <property type="nucleotide sequence ID" value="NZ_JBHRSO010000053.1"/>
</dbReference>
<evidence type="ECO:0000313" key="6">
    <source>
        <dbReference type="Proteomes" id="UP000285295"/>
    </source>
</evidence>
<dbReference type="PANTHER" id="PTHR30514:SF18">
    <property type="entry name" value="RPIR-FAMILY TRANSCRIPTIONAL REGULATOR"/>
    <property type="match status" value="1"/>
</dbReference>
<dbReference type="EMBL" id="SAUZ01000053">
    <property type="protein sequence ID" value="RWR16096.1"/>
    <property type="molecule type" value="Genomic_DNA"/>
</dbReference>
<dbReference type="Proteomes" id="UP000285295">
    <property type="component" value="Unassembled WGS sequence"/>
</dbReference>
<dbReference type="Proteomes" id="UP000284476">
    <property type="component" value="Unassembled WGS sequence"/>
</dbReference>
<reference evidence="5 6" key="2">
    <citation type="submission" date="2019-01" db="EMBL/GenBank/DDBJ databases">
        <authorList>
            <person name="Li Y."/>
        </authorList>
    </citation>
    <scope>NUCLEOTIDE SEQUENCE [LARGE SCALE GENOMIC DNA]</scope>
    <source>
        <strain evidence="2 7">2D-5</strain>
        <strain evidence="4 6">D19-10-3-21</strain>
        <strain evidence="3 5">SK2B-1</strain>
    </source>
</reference>
<evidence type="ECO:0000313" key="5">
    <source>
        <dbReference type="Proteomes" id="UP000284476"/>
    </source>
</evidence>
<dbReference type="InterPro" id="IPR009057">
    <property type="entry name" value="Homeodomain-like_sf"/>
</dbReference>
<dbReference type="InterPro" id="IPR047640">
    <property type="entry name" value="RpiR-like"/>
</dbReference>
<dbReference type="Gene3D" id="1.10.10.10">
    <property type="entry name" value="Winged helix-like DNA-binding domain superfamily/Winged helix DNA-binding domain"/>
    <property type="match status" value="1"/>
</dbReference>
<accession>A0A443ISW2</accession>
<dbReference type="PANTHER" id="PTHR30514">
    <property type="entry name" value="GLUCOKINASE"/>
    <property type="match status" value="1"/>
</dbReference>
<dbReference type="InterPro" id="IPR036388">
    <property type="entry name" value="WH-like_DNA-bd_sf"/>
</dbReference>
<dbReference type="Pfam" id="PF01418">
    <property type="entry name" value="HTH_6"/>
    <property type="match status" value="1"/>
</dbReference>
<organism evidence="3 5">
    <name type="scientific">Paenirhodobacter populi</name>
    <dbReference type="NCBI Taxonomy" id="2306993"/>
    <lineage>
        <taxon>Bacteria</taxon>
        <taxon>Pseudomonadati</taxon>
        <taxon>Pseudomonadota</taxon>
        <taxon>Alphaproteobacteria</taxon>
        <taxon>Rhodobacterales</taxon>
        <taxon>Rhodobacter group</taxon>
        <taxon>Paenirhodobacter</taxon>
    </lineage>
</organism>
<protein>
    <submittedName>
        <fullName evidence="3">MurR/RpiR family transcriptional regulator</fullName>
    </submittedName>
</protein>
<dbReference type="EMBL" id="SAUX01000034">
    <property type="protein sequence ID" value="RWR26344.1"/>
    <property type="molecule type" value="Genomic_DNA"/>
</dbReference>
<reference evidence="5 6" key="1">
    <citation type="submission" date="2019-01" db="EMBL/GenBank/DDBJ databases">
        <title>Sinorhodobacter populi sp. nov. isolated from the symptomatic bark tissue of Populus euramericana canker.</title>
        <authorList>
            <person name="Xu G."/>
        </authorList>
    </citation>
    <scope>NUCLEOTIDE SEQUENCE [LARGE SCALE GENOMIC DNA]</scope>
    <source>
        <strain evidence="2 7">2D-5</strain>
        <strain evidence="4 6">D19-10-3-21</strain>
        <strain evidence="3 5">SK2B-1</strain>
    </source>
</reference>
<evidence type="ECO:0000313" key="3">
    <source>
        <dbReference type="EMBL" id="RWR16096.1"/>
    </source>
</evidence>
<dbReference type="GO" id="GO:1901135">
    <property type="term" value="P:carbohydrate derivative metabolic process"/>
    <property type="evidence" value="ECO:0007669"/>
    <property type="project" value="InterPro"/>
</dbReference>
<dbReference type="PROSITE" id="PS51071">
    <property type="entry name" value="HTH_RPIR"/>
    <property type="match status" value="1"/>
</dbReference>
<gene>
    <name evidence="3" type="ORF">D2T30_22390</name>
    <name evidence="4" type="ORF">D2T31_20140</name>
    <name evidence="2" type="ORF">D2T33_11475</name>
</gene>
<dbReference type="EMBL" id="SAUW01000011">
    <property type="protein sequence ID" value="RWR10959.1"/>
    <property type="molecule type" value="Genomic_DNA"/>
</dbReference>
<proteinExistence type="predicted"/>
<keyword evidence="7" id="KW-1185">Reference proteome</keyword>
<dbReference type="SUPFAM" id="SSF53697">
    <property type="entry name" value="SIS domain"/>
    <property type="match status" value="1"/>
</dbReference>
<dbReference type="GO" id="GO:0097367">
    <property type="term" value="F:carbohydrate derivative binding"/>
    <property type="evidence" value="ECO:0007669"/>
    <property type="project" value="InterPro"/>
</dbReference>
<accession>A0A443K0R9</accession>
<dbReference type="SUPFAM" id="SSF46689">
    <property type="entry name" value="Homeodomain-like"/>
    <property type="match status" value="1"/>
</dbReference>
<dbReference type="Proteomes" id="UP000285710">
    <property type="component" value="Unassembled WGS sequence"/>
</dbReference>
<dbReference type="Gene3D" id="3.40.50.10490">
    <property type="entry name" value="Glucose-6-phosphate isomerase like protein, domain 1"/>
    <property type="match status" value="1"/>
</dbReference>
<name>A0A443J699_9RHOB</name>
<comment type="caution">
    <text evidence="3">The sequence shown here is derived from an EMBL/GenBank/DDBJ whole genome shotgun (WGS) entry which is preliminary data.</text>
</comment>
<dbReference type="GO" id="GO:0003677">
    <property type="term" value="F:DNA binding"/>
    <property type="evidence" value="ECO:0007669"/>
    <property type="project" value="InterPro"/>
</dbReference>
<evidence type="ECO:0000313" key="4">
    <source>
        <dbReference type="EMBL" id="RWR26344.1"/>
    </source>
</evidence>
<dbReference type="AlphaFoldDB" id="A0A443J699"/>
<dbReference type="OrthoDB" id="8582409at2"/>
<sequence length="287" mass="31883">MELDLSTLKSAIAQAEPGLTRLESRISAYLLARPDAILLETSAETARKLNISPMTVTRFYRKLGFDSAAEVRAEVRRHAFGPESRRMDLRFASVTEMRGTAKADDDRAFSRATVDAAYALRETSAWGKIVDLVAQADSVHAVGFQTMHFLADGLCRRLTYLRDRVHILDGIDGVYAELLPAPNERMTLIMIDTFRYGAHGPLLAQMARERGVDVVIFADEFCDWATGLTPHVLRYPAETRFVLPLPQGITLGLTLLLQDVSTALGESARERIAKLSDAQDHFGLFLD</sequence>